<evidence type="ECO:0000256" key="3">
    <source>
        <dbReference type="ARBA" id="ARBA00023163"/>
    </source>
</evidence>
<dbReference type="CDD" id="cd18919">
    <property type="entry name" value="bHLH_AtBPE_like"/>
    <property type="match status" value="1"/>
</dbReference>
<dbReference type="EMBL" id="JBBPBN010000005">
    <property type="protein sequence ID" value="KAK9039146.1"/>
    <property type="molecule type" value="Genomic_DNA"/>
</dbReference>
<dbReference type="InterPro" id="IPR024097">
    <property type="entry name" value="bHLH_ZIP_TF"/>
</dbReference>
<comment type="subcellular location">
    <subcellularLocation>
        <location evidence="1">Nucleus</location>
    </subcellularLocation>
</comment>
<dbReference type="Pfam" id="PF00010">
    <property type="entry name" value="HLH"/>
    <property type="match status" value="1"/>
</dbReference>
<feature type="compositionally biased region" description="Polar residues" evidence="5">
    <location>
        <begin position="94"/>
        <end position="103"/>
    </location>
</feature>
<dbReference type="PROSITE" id="PS50888">
    <property type="entry name" value="BHLH"/>
    <property type="match status" value="1"/>
</dbReference>
<evidence type="ECO:0000256" key="5">
    <source>
        <dbReference type="SAM" id="MobiDB-lite"/>
    </source>
</evidence>
<evidence type="ECO:0000259" key="6">
    <source>
        <dbReference type="PROSITE" id="PS50888"/>
    </source>
</evidence>
<evidence type="ECO:0000313" key="7">
    <source>
        <dbReference type="EMBL" id="KAK9039146.1"/>
    </source>
</evidence>
<feature type="compositionally biased region" description="Polar residues" evidence="5">
    <location>
        <begin position="120"/>
        <end position="136"/>
    </location>
</feature>
<dbReference type="PANTHER" id="PTHR12565">
    <property type="entry name" value="STEROL REGULATORY ELEMENT-BINDING PROTEIN"/>
    <property type="match status" value="1"/>
</dbReference>
<evidence type="ECO:0000256" key="2">
    <source>
        <dbReference type="ARBA" id="ARBA00023015"/>
    </source>
</evidence>
<dbReference type="InterPro" id="IPR011598">
    <property type="entry name" value="bHLH_dom"/>
</dbReference>
<evidence type="ECO:0000256" key="4">
    <source>
        <dbReference type="ARBA" id="ARBA00023242"/>
    </source>
</evidence>
<feature type="region of interest" description="Disordered" evidence="5">
    <location>
        <begin position="94"/>
        <end position="152"/>
    </location>
</feature>
<reference evidence="7 8" key="1">
    <citation type="journal article" date="2024" name="G3 (Bethesda)">
        <title>Genome assembly of Hibiscus sabdariffa L. provides insights into metabolisms of medicinal natural products.</title>
        <authorList>
            <person name="Kim T."/>
        </authorList>
    </citation>
    <scope>NUCLEOTIDE SEQUENCE [LARGE SCALE GENOMIC DNA]</scope>
    <source>
        <strain evidence="7">TK-2024</strain>
        <tissue evidence="7">Old leaves</tissue>
    </source>
</reference>
<dbReference type="Gene3D" id="4.10.280.10">
    <property type="entry name" value="Helix-loop-helix DNA-binding domain"/>
    <property type="match status" value="1"/>
</dbReference>
<proteinExistence type="predicted"/>
<comment type="caution">
    <text evidence="7">The sequence shown here is derived from an EMBL/GenBank/DDBJ whole genome shotgun (WGS) entry which is preliminary data.</text>
</comment>
<dbReference type="SMART" id="SM00353">
    <property type="entry name" value="HLH"/>
    <property type="match status" value="1"/>
</dbReference>
<keyword evidence="3" id="KW-0804">Transcription</keyword>
<keyword evidence="4" id="KW-0539">Nucleus</keyword>
<dbReference type="SUPFAM" id="SSF47459">
    <property type="entry name" value="HLH, helix-loop-helix DNA-binding domain"/>
    <property type="match status" value="1"/>
</dbReference>
<keyword evidence="2" id="KW-0805">Transcription regulation</keyword>
<feature type="compositionally biased region" description="Basic and acidic residues" evidence="5">
    <location>
        <begin position="137"/>
        <end position="152"/>
    </location>
</feature>
<sequence>MEDQFFLNATIPPPSPWCSLSSAMDIHGTELNYSPDHSQDCFLTPYWEISTDYGLQFDSALSSMASSPATSISPFQDMPELASFHEESAVSVLNTNADTGSKTSDSRKRKAIPEAKTEETSSTPSRIVTKVSGKTQEPNEKRCKSKPQESPKDYIHVRARRGEATDRHSLAERVRREKISERMKILQDLVPGCSKMIGKALVLDQIINYVQSLQSQVEFLSMKLASVSSTMDFHVDPVMSEDIFCQALAQPVVSSASAFFGQQNPEPYSSVSNGTMVLV</sequence>
<dbReference type="Proteomes" id="UP001396334">
    <property type="component" value="Unassembled WGS sequence"/>
</dbReference>
<dbReference type="InterPro" id="IPR036638">
    <property type="entry name" value="HLH_DNA-bd_sf"/>
</dbReference>
<keyword evidence="8" id="KW-1185">Reference proteome</keyword>
<evidence type="ECO:0000313" key="8">
    <source>
        <dbReference type="Proteomes" id="UP001396334"/>
    </source>
</evidence>
<gene>
    <name evidence="7" type="ORF">V6N11_023982</name>
</gene>
<organism evidence="7 8">
    <name type="scientific">Hibiscus sabdariffa</name>
    <name type="common">roselle</name>
    <dbReference type="NCBI Taxonomy" id="183260"/>
    <lineage>
        <taxon>Eukaryota</taxon>
        <taxon>Viridiplantae</taxon>
        <taxon>Streptophyta</taxon>
        <taxon>Embryophyta</taxon>
        <taxon>Tracheophyta</taxon>
        <taxon>Spermatophyta</taxon>
        <taxon>Magnoliopsida</taxon>
        <taxon>eudicotyledons</taxon>
        <taxon>Gunneridae</taxon>
        <taxon>Pentapetalae</taxon>
        <taxon>rosids</taxon>
        <taxon>malvids</taxon>
        <taxon>Malvales</taxon>
        <taxon>Malvaceae</taxon>
        <taxon>Malvoideae</taxon>
        <taxon>Hibiscus</taxon>
    </lineage>
</organism>
<protein>
    <recommendedName>
        <fullName evidence="6">BHLH domain-containing protein</fullName>
    </recommendedName>
</protein>
<feature type="domain" description="BHLH" evidence="6">
    <location>
        <begin position="163"/>
        <end position="213"/>
    </location>
</feature>
<evidence type="ECO:0000256" key="1">
    <source>
        <dbReference type="ARBA" id="ARBA00004123"/>
    </source>
</evidence>
<dbReference type="PANTHER" id="PTHR12565:SF184">
    <property type="entry name" value="BHLH TRANSCRIPTION FACTOR"/>
    <property type="match status" value="1"/>
</dbReference>
<name>A0ABR2TNV2_9ROSI</name>
<accession>A0ABR2TNV2</accession>